<evidence type="ECO:0000313" key="2">
    <source>
        <dbReference type="Proteomes" id="UP000024635"/>
    </source>
</evidence>
<organism evidence="1 2">
    <name type="scientific">Ancylostoma ceylanicum</name>
    <dbReference type="NCBI Taxonomy" id="53326"/>
    <lineage>
        <taxon>Eukaryota</taxon>
        <taxon>Metazoa</taxon>
        <taxon>Ecdysozoa</taxon>
        <taxon>Nematoda</taxon>
        <taxon>Chromadorea</taxon>
        <taxon>Rhabditida</taxon>
        <taxon>Rhabditina</taxon>
        <taxon>Rhabditomorpha</taxon>
        <taxon>Strongyloidea</taxon>
        <taxon>Ancylostomatidae</taxon>
        <taxon>Ancylostomatinae</taxon>
        <taxon>Ancylostoma</taxon>
    </lineage>
</organism>
<accession>A0A016U0H2</accession>
<dbReference type="Proteomes" id="UP000024635">
    <property type="component" value="Unassembled WGS sequence"/>
</dbReference>
<reference evidence="2" key="1">
    <citation type="journal article" date="2015" name="Nat. Genet.">
        <title>The genome and transcriptome of the zoonotic hookworm Ancylostoma ceylanicum identify infection-specific gene families.</title>
        <authorList>
            <person name="Schwarz E.M."/>
            <person name="Hu Y."/>
            <person name="Antoshechkin I."/>
            <person name="Miller M.M."/>
            <person name="Sternberg P.W."/>
            <person name="Aroian R.V."/>
        </authorList>
    </citation>
    <scope>NUCLEOTIDE SEQUENCE</scope>
    <source>
        <strain evidence="2">HY135</strain>
    </source>
</reference>
<evidence type="ECO:0000313" key="1">
    <source>
        <dbReference type="EMBL" id="EYC08103.1"/>
    </source>
</evidence>
<comment type="caution">
    <text evidence="1">The sequence shown here is derived from an EMBL/GenBank/DDBJ whole genome shotgun (WGS) entry which is preliminary data.</text>
</comment>
<dbReference type="EMBL" id="JARK01001403">
    <property type="protein sequence ID" value="EYC08103.1"/>
    <property type="molecule type" value="Genomic_DNA"/>
</dbReference>
<protein>
    <submittedName>
        <fullName evidence="1">Uncharacterized protein</fullName>
    </submittedName>
</protein>
<sequence length="119" mass="13659">MILALRLPGQPPPVHFFTCFRPHYRCDRWCAIRRIDGCLGRMKLDPETKINSKFGNQPTDQDKTALPLAGHTLQVYIYQDLDDQLHPSRRIHQGPLVDGRLQREGFNGCFLLGQLTITC</sequence>
<proteinExistence type="predicted"/>
<keyword evidence="2" id="KW-1185">Reference proteome</keyword>
<gene>
    <name evidence="1" type="primary">Acey_s0067.g120</name>
    <name evidence="1" type="ORF">Y032_0067g120</name>
</gene>
<name>A0A016U0H2_9BILA</name>
<dbReference type="AlphaFoldDB" id="A0A016U0H2"/>